<evidence type="ECO:0000313" key="3">
    <source>
        <dbReference type="Proteomes" id="UP000620133"/>
    </source>
</evidence>
<dbReference type="RefSeq" id="WP_176238999.1">
    <property type="nucleotide sequence ID" value="NZ_AP024412.1"/>
</dbReference>
<accession>A0A7U9TK59</accession>
<dbReference type="GO" id="GO:0005829">
    <property type="term" value="C:cytosol"/>
    <property type="evidence" value="ECO:0007669"/>
    <property type="project" value="TreeGrafter"/>
</dbReference>
<dbReference type="InterPro" id="IPR001867">
    <property type="entry name" value="OmpR/PhoB-type_DNA-bd"/>
</dbReference>
<gene>
    <name evidence="2" type="primary">cssR</name>
    <name evidence="2" type="ORF">MPAN_000160</name>
</gene>
<dbReference type="Gene3D" id="3.40.50.2300">
    <property type="match status" value="1"/>
</dbReference>
<dbReference type="GO" id="GO:0032993">
    <property type="term" value="C:protein-DNA complex"/>
    <property type="evidence" value="ECO:0007669"/>
    <property type="project" value="TreeGrafter"/>
</dbReference>
<dbReference type="Gene3D" id="1.10.10.10">
    <property type="entry name" value="Winged helix-like DNA-binding domain superfamily/Winged helix DNA-binding domain"/>
    <property type="match status" value="1"/>
</dbReference>
<dbReference type="Gene3D" id="6.10.250.690">
    <property type="match status" value="1"/>
</dbReference>
<protein>
    <submittedName>
        <fullName evidence="2">DNA-binding response regulator</fullName>
    </submittedName>
</protein>
<organism evidence="2 3">
    <name type="scientific">Mariniplasma anaerobium</name>
    <dbReference type="NCBI Taxonomy" id="2735436"/>
    <lineage>
        <taxon>Bacteria</taxon>
        <taxon>Bacillati</taxon>
        <taxon>Mycoplasmatota</taxon>
        <taxon>Mollicutes</taxon>
        <taxon>Acholeplasmatales</taxon>
        <taxon>Acholeplasmataceae</taxon>
        <taxon>Mariniplasma</taxon>
    </lineage>
</organism>
<keyword evidence="3" id="KW-1185">Reference proteome</keyword>
<dbReference type="SMART" id="SM00862">
    <property type="entry name" value="Trans_reg_C"/>
    <property type="match status" value="1"/>
</dbReference>
<dbReference type="SMART" id="SM00448">
    <property type="entry name" value="REC"/>
    <property type="match status" value="1"/>
</dbReference>
<dbReference type="EMBL" id="AP024412">
    <property type="protein sequence ID" value="BCR35123.1"/>
    <property type="molecule type" value="Genomic_DNA"/>
</dbReference>
<dbReference type="CDD" id="cd00383">
    <property type="entry name" value="trans_reg_C"/>
    <property type="match status" value="1"/>
</dbReference>
<dbReference type="AlphaFoldDB" id="A0A7U9TK59"/>
<evidence type="ECO:0000256" key="1">
    <source>
        <dbReference type="ARBA" id="ARBA00023125"/>
    </source>
</evidence>
<dbReference type="PANTHER" id="PTHR48111:SF24">
    <property type="entry name" value="TRANSCRIPTIONAL REGULATORY PROTEIN CSSR"/>
    <property type="match status" value="1"/>
</dbReference>
<dbReference type="PROSITE" id="PS50110">
    <property type="entry name" value="RESPONSE_REGULATORY"/>
    <property type="match status" value="1"/>
</dbReference>
<name>A0A7U9TK59_9MOLU</name>
<dbReference type="Pfam" id="PF00072">
    <property type="entry name" value="Response_reg"/>
    <property type="match status" value="1"/>
</dbReference>
<proteinExistence type="predicted"/>
<dbReference type="InterPro" id="IPR036388">
    <property type="entry name" value="WH-like_DNA-bd_sf"/>
</dbReference>
<dbReference type="KEGG" id="manr:MPAN_000160"/>
<dbReference type="GO" id="GO:0006355">
    <property type="term" value="P:regulation of DNA-templated transcription"/>
    <property type="evidence" value="ECO:0007669"/>
    <property type="project" value="InterPro"/>
</dbReference>
<dbReference type="PROSITE" id="PS51755">
    <property type="entry name" value="OMPR_PHOB"/>
    <property type="match status" value="1"/>
</dbReference>
<dbReference type="InterPro" id="IPR001789">
    <property type="entry name" value="Sig_transdc_resp-reg_receiver"/>
</dbReference>
<dbReference type="Proteomes" id="UP000620133">
    <property type="component" value="Chromosome"/>
</dbReference>
<dbReference type="Pfam" id="PF00486">
    <property type="entry name" value="Trans_reg_C"/>
    <property type="match status" value="1"/>
</dbReference>
<keyword evidence="1 2" id="KW-0238">DNA-binding</keyword>
<sequence>MKIYYVEDEKDLSEIIRKYLMREGFDVTVFYDGETAIKHVEDQVDLWILDIMLSGELNGYDLIKAIKGVNSPSSIIFTSARDQDLDKIMGLELGSDDYLAKPYSPRELILRVKAVLKRQQQFSSSEIAQYDHYAINLTKREIKSNHGMIDLTNKEFELLLFFIKHTNQAFSRDDILKHVWGDNYYGSDRVVDDLLRRLRHKMPDLKIETIYGYGYRLL</sequence>
<evidence type="ECO:0000313" key="2">
    <source>
        <dbReference type="EMBL" id="BCR35123.1"/>
    </source>
</evidence>
<dbReference type="SUPFAM" id="SSF52172">
    <property type="entry name" value="CheY-like"/>
    <property type="match status" value="1"/>
</dbReference>
<dbReference type="InterPro" id="IPR039420">
    <property type="entry name" value="WalR-like"/>
</dbReference>
<dbReference type="GO" id="GO:0000976">
    <property type="term" value="F:transcription cis-regulatory region binding"/>
    <property type="evidence" value="ECO:0007669"/>
    <property type="project" value="TreeGrafter"/>
</dbReference>
<reference evidence="2" key="1">
    <citation type="submission" date="2021-01" db="EMBL/GenBank/DDBJ databases">
        <title>Draft genome sequence of Acholeplasmataceae bacterium strain Mahy22.</title>
        <authorList>
            <person name="Watanabe M."/>
            <person name="Kojima H."/>
            <person name="Fukui M."/>
        </authorList>
    </citation>
    <scope>NUCLEOTIDE SEQUENCE</scope>
    <source>
        <strain evidence="2">Mahy22</strain>
    </source>
</reference>
<dbReference type="GO" id="GO:0000156">
    <property type="term" value="F:phosphorelay response regulator activity"/>
    <property type="evidence" value="ECO:0007669"/>
    <property type="project" value="TreeGrafter"/>
</dbReference>
<dbReference type="PANTHER" id="PTHR48111">
    <property type="entry name" value="REGULATOR OF RPOS"/>
    <property type="match status" value="1"/>
</dbReference>
<dbReference type="InterPro" id="IPR011006">
    <property type="entry name" value="CheY-like_superfamily"/>
</dbReference>